<dbReference type="InterPro" id="IPR006311">
    <property type="entry name" value="TAT_signal"/>
</dbReference>
<keyword evidence="4" id="KW-1185">Reference proteome</keyword>
<dbReference type="RefSeq" id="WP_086755798.1">
    <property type="nucleotide sequence ID" value="NZ_BAABEP010000002.1"/>
</dbReference>
<dbReference type="PROSITE" id="PS51352">
    <property type="entry name" value="THIOREDOXIN_2"/>
    <property type="match status" value="1"/>
</dbReference>
<dbReference type="PROSITE" id="PS51318">
    <property type="entry name" value="TAT"/>
    <property type="match status" value="1"/>
</dbReference>
<comment type="caution">
    <text evidence="3">The sequence shown here is derived from an EMBL/GenBank/DDBJ whole genome shotgun (WGS) entry which is preliminary data.</text>
</comment>
<evidence type="ECO:0000259" key="2">
    <source>
        <dbReference type="PROSITE" id="PS51352"/>
    </source>
</evidence>
<feature type="chain" id="PRO_5045352531" description="Thioredoxin domain-containing protein" evidence="1">
    <location>
        <begin position="34"/>
        <end position="190"/>
    </location>
</feature>
<dbReference type="InterPro" id="IPR012336">
    <property type="entry name" value="Thioredoxin-like_fold"/>
</dbReference>
<dbReference type="Proteomes" id="UP001499884">
    <property type="component" value="Unassembled WGS sequence"/>
</dbReference>
<dbReference type="InterPro" id="IPR013766">
    <property type="entry name" value="Thioredoxin_domain"/>
</dbReference>
<evidence type="ECO:0000313" key="3">
    <source>
        <dbReference type="EMBL" id="GAA3710754.1"/>
    </source>
</evidence>
<dbReference type="InterPro" id="IPR036249">
    <property type="entry name" value="Thioredoxin-like_sf"/>
</dbReference>
<evidence type="ECO:0000256" key="1">
    <source>
        <dbReference type="SAM" id="SignalP"/>
    </source>
</evidence>
<dbReference type="EMBL" id="BAABEP010000002">
    <property type="protein sequence ID" value="GAA3710754.1"/>
    <property type="molecule type" value="Genomic_DNA"/>
</dbReference>
<feature type="domain" description="Thioredoxin" evidence="2">
    <location>
        <begin position="34"/>
        <end position="190"/>
    </location>
</feature>
<dbReference type="Gene3D" id="3.40.30.10">
    <property type="entry name" value="Glutaredoxin"/>
    <property type="match status" value="1"/>
</dbReference>
<organism evidence="3 4">
    <name type="scientific">Streptomyces tremellae</name>
    <dbReference type="NCBI Taxonomy" id="1124239"/>
    <lineage>
        <taxon>Bacteria</taxon>
        <taxon>Bacillati</taxon>
        <taxon>Actinomycetota</taxon>
        <taxon>Actinomycetes</taxon>
        <taxon>Kitasatosporales</taxon>
        <taxon>Streptomycetaceae</taxon>
        <taxon>Streptomyces</taxon>
    </lineage>
</organism>
<reference evidence="4" key="1">
    <citation type="journal article" date="2019" name="Int. J. Syst. Evol. Microbiol.">
        <title>The Global Catalogue of Microorganisms (GCM) 10K type strain sequencing project: providing services to taxonomists for standard genome sequencing and annotation.</title>
        <authorList>
            <consortium name="The Broad Institute Genomics Platform"/>
            <consortium name="The Broad Institute Genome Sequencing Center for Infectious Disease"/>
            <person name="Wu L."/>
            <person name="Ma J."/>
        </authorList>
    </citation>
    <scope>NUCLEOTIDE SEQUENCE [LARGE SCALE GENOMIC DNA]</scope>
    <source>
        <strain evidence="4">JCM 30846</strain>
    </source>
</reference>
<evidence type="ECO:0000313" key="4">
    <source>
        <dbReference type="Proteomes" id="UP001499884"/>
    </source>
</evidence>
<keyword evidence="1" id="KW-0732">Signal</keyword>
<dbReference type="SUPFAM" id="SSF52833">
    <property type="entry name" value="Thioredoxin-like"/>
    <property type="match status" value="1"/>
</dbReference>
<protein>
    <recommendedName>
        <fullName evidence="2">Thioredoxin domain-containing protein</fullName>
    </recommendedName>
</protein>
<sequence length="190" mass="19521">MTSPSPTARRTRLRRRTALALAAAATAALTLSACGTGTTADSAAKTDTVSGTSAAAKADTVTLLDDTTLALPAKEPAALFFFSVGCGECAGGAKSLDTAAKEFEKAGKKANFLAVDMDPSESKTTIMQFLQYIKAPSLPTTVDKGAALSLRYKVSALSTLIVVDPQGKVTYRATDPSADQIQDALKKAGA</sequence>
<dbReference type="Pfam" id="PF13905">
    <property type="entry name" value="Thioredoxin_8"/>
    <property type="match status" value="1"/>
</dbReference>
<feature type="signal peptide" evidence="1">
    <location>
        <begin position="1"/>
        <end position="33"/>
    </location>
</feature>
<name>A0ABP7DXT4_9ACTN</name>
<accession>A0ABP7DXT4</accession>
<proteinExistence type="predicted"/>
<gene>
    <name evidence="3" type="ORF">GCM10023082_05790</name>
</gene>